<name>A0ABW2BAA3_9RHOB</name>
<comment type="caution">
    <text evidence="1">The sequence shown here is derived from an EMBL/GenBank/DDBJ whole genome shotgun (WGS) entry which is preliminary data.</text>
</comment>
<proteinExistence type="predicted"/>
<accession>A0ABW2BAA3</accession>
<evidence type="ECO:0000313" key="1">
    <source>
        <dbReference type="EMBL" id="MFC6762429.1"/>
    </source>
</evidence>
<reference evidence="2" key="1">
    <citation type="journal article" date="2019" name="Int. J. Syst. Evol. Microbiol.">
        <title>The Global Catalogue of Microorganisms (GCM) 10K type strain sequencing project: providing services to taxonomists for standard genome sequencing and annotation.</title>
        <authorList>
            <consortium name="The Broad Institute Genomics Platform"/>
            <consortium name="The Broad Institute Genome Sequencing Center for Infectious Disease"/>
            <person name="Wu L."/>
            <person name="Ma J."/>
        </authorList>
    </citation>
    <scope>NUCLEOTIDE SEQUENCE [LARGE SCALE GENOMIC DNA]</scope>
    <source>
        <strain evidence="2">CCUG 66188</strain>
    </source>
</reference>
<organism evidence="1 2">
    <name type="scientific">Sulfitobacter porphyrae</name>
    <dbReference type="NCBI Taxonomy" id="1246864"/>
    <lineage>
        <taxon>Bacteria</taxon>
        <taxon>Pseudomonadati</taxon>
        <taxon>Pseudomonadota</taxon>
        <taxon>Alphaproteobacteria</taxon>
        <taxon>Rhodobacterales</taxon>
        <taxon>Roseobacteraceae</taxon>
        <taxon>Sulfitobacter</taxon>
    </lineage>
</organism>
<gene>
    <name evidence="1" type="ORF">ACFQFQ_27470</name>
</gene>
<dbReference type="Proteomes" id="UP001596353">
    <property type="component" value="Unassembled WGS sequence"/>
</dbReference>
<sequence>MNNGEQSTDGPMTLTQARQVIVTEGLSGLMQRLEARALGPGHNAVIACDFSDAARPDRWQAYRSA</sequence>
<evidence type="ECO:0000313" key="2">
    <source>
        <dbReference type="Proteomes" id="UP001596353"/>
    </source>
</evidence>
<protein>
    <submittedName>
        <fullName evidence="1">Uncharacterized protein</fullName>
    </submittedName>
</protein>
<dbReference type="EMBL" id="JBHSWG010000004">
    <property type="protein sequence ID" value="MFC6762429.1"/>
    <property type="molecule type" value="Genomic_DNA"/>
</dbReference>
<keyword evidence="2" id="KW-1185">Reference proteome</keyword>